<dbReference type="STRING" id="1675527.AIOL_003612"/>
<dbReference type="PATRIC" id="fig|1675527.3.peg.3782"/>
<dbReference type="GO" id="GO:0004035">
    <property type="term" value="F:alkaline phosphatase activity"/>
    <property type="evidence" value="ECO:0007669"/>
    <property type="project" value="UniProtKB-EC"/>
</dbReference>
<dbReference type="AlphaFoldDB" id="A0A0J9EAG1"/>
<keyword evidence="2" id="KW-1185">Reference proteome</keyword>
<comment type="caution">
    <text evidence="1">The sequence shown here is derived from an EMBL/GenBank/DDBJ whole genome shotgun (WGS) entry which is preliminary data.</text>
</comment>
<dbReference type="RefSeq" id="WP_160314519.1">
    <property type="nucleotide sequence ID" value="NZ_LFTY01000002.1"/>
</dbReference>
<dbReference type="EMBL" id="LFTY01000002">
    <property type="protein sequence ID" value="KMW58634.1"/>
    <property type="molecule type" value="Genomic_DNA"/>
</dbReference>
<keyword evidence="1" id="KW-0378">Hydrolase</keyword>
<proteinExistence type="predicted"/>
<sequence>MALASFAQMVATNAISQVGGDVVIDTGAGTITLAGVNNSDLDQADFIF</sequence>
<dbReference type="Proteomes" id="UP000037178">
    <property type="component" value="Unassembled WGS sequence"/>
</dbReference>
<evidence type="ECO:0000313" key="2">
    <source>
        <dbReference type="Proteomes" id="UP000037178"/>
    </source>
</evidence>
<dbReference type="EC" id="3.1.3.1" evidence="1"/>
<organism evidence="1 2">
    <name type="scientific">Candidatus Rhodobacter oscarellae</name>
    <dbReference type="NCBI Taxonomy" id="1675527"/>
    <lineage>
        <taxon>Bacteria</taxon>
        <taxon>Pseudomonadati</taxon>
        <taxon>Pseudomonadota</taxon>
        <taxon>Alphaproteobacteria</taxon>
        <taxon>Rhodobacterales</taxon>
        <taxon>Rhodobacter group</taxon>
        <taxon>Rhodobacter</taxon>
    </lineage>
</organism>
<name>A0A0J9EAG1_9RHOB</name>
<evidence type="ECO:0000313" key="1">
    <source>
        <dbReference type="EMBL" id="KMW58634.1"/>
    </source>
</evidence>
<protein>
    <submittedName>
        <fullName evidence="1">Alkaline phosphatase</fullName>
        <ecNumber evidence="1">3.1.3.1</ecNumber>
    </submittedName>
</protein>
<reference evidence="1 2" key="1">
    <citation type="submission" date="2015-06" db="EMBL/GenBank/DDBJ databases">
        <title>Draft genome sequence of an Alphaproteobacteria species associated to the Mediterranean sponge Oscarella lobularis.</title>
        <authorList>
            <person name="Jourda C."/>
            <person name="Santini S."/>
            <person name="Claverie J.-M."/>
        </authorList>
    </citation>
    <scope>NUCLEOTIDE SEQUENCE [LARGE SCALE GENOMIC DNA]</scope>
    <source>
        <strain evidence="1">IGS</strain>
    </source>
</reference>
<accession>A0A0J9EAG1</accession>
<gene>
    <name evidence="1" type="ORF">AIOL_003612</name>
</gene>